<organism evidence="1 2">
    <name type="scientific">Pedobacter steynii</name>
    <dbReference type="NCBI Taxonomy" id="430522"/>
    <lineage>
        <taxon>Bacteria</taxon>
        <taxon>Pseudomonadati</taxon>
        <taxon>Bacteroidota</taxon>
        <taxon>Sphingobacteriia</taxon>
        <taxon>Sphingobacteriales</taxon>
        <taxon>Sphingobacteriaceae</taxon>
        <taxon>Pedobacter</taxon>
    </lineage>
</organism>
<sequence>MERFCLDCNLPLKGRADQKFCSQHCRNNYNNDHKDPQQDPVKAINKILRKNREILKKLNPDGKTKISKQHLLATGFRFDYFTHLYQNKKGNTYHFCYEYGYLSLENEEYLLVTEYKGLMISL</sequence>
<proteinExistence type="predicted"/>
<keyword evidence="2" id="KW-1185">Reference proteome</keyword>
<evidence type="ECO:0000313" key="2">
    <source>
        <dbReference type="Proteomes" id="UP000183200"/>
    </source>
</evidence>
<dbReference type="STRING" id="430522.BFS30_13230"/>
<evidence type="ECO:0000313" key="1">
    <source>
        <dbReference type="EMBL" id="SDO79569.1"/>
    </source>
</evidence>
<dbReference type="RefSeq" id="WP_074613135.1">
    <property type="nucleotide sequence ID" value="NZ_FNGY01000023.1"/>
</dbReference>
<dbReference type="OrthoDB" id="5187906at2"/>
<dbReference type="Proteomes" id="UP000183200">
    <property type="component" value="Unassembled WGS sequence"/>
</dbReference>
<accession>A0A1H0MGL0</accession>
<evidence type="ECO:0008006" key="3">
    <source>
        <dbReference type="Google" id="ProtNLM"/>
    </source>
</evidence>
<name>A0A1H0MGL0_9SPHI</name>
<reference evidence="2" key="1">
    <citation type="submission" date="2016-10" db="EMBL/GenBank/DDBJ databases">
        <authorList>
            <person name="Varghese N."/>
            <person name="Submissions S."/>
        </authorList>
    </citation>
    <scope>NUCLEOTIDE SEQUENCE [LARGE SCALE GENOMIC DNA]</scope>
    <source>
        <strain evidence="2">DSM 19110</strain>
    </source>
</reference>
<dbReference type="EMBL" id="FNGY01000023">
    <property type="protein sequence ID" value="SDO79569.1"/>
    <property type="molecule type" value="Genomic_DNA"/>
</dbReference>
<protein>
    <recommendedName>
        <fullName evidence="3">DUF2116 family Zn-ribbon domain-containing protein</fullName>
    </recommendedName>
</protein>
<dbReference type="AlphaFoldDB" id="A0A1H0MGL0"/>
<gene>
    <name evidence="1" type="ORF">SAMN05421820_12317</name>
</gene>